<accession>A0A5J4YWS2</accession>
<dbReference type="AlphaFoldDB" id="A0A5J4YWS2"/>
<dbReference type="PANTHER" id="PTHR48174">
    <property type="entry name" value="DUF946 FAMILY PROTEIN"/>
    <property type="match status" value="1"/>
</dbReference>
<name>A0A5J4YWS2_PORPP</name>
<keyword evidence="2" id="KW-1185">Reference proteome</keyword>
<comment type="caution">
    <text evidence="1">The sequence shown here is derived from an EMBL/GenBank/DDBJ whole genome shotgun (WGS) entry which is preliminary data.</text>
</comment>
<evidence type="ECO:0000313" key="1">
    <source>
        <dbReference type="EMBL" id="KAA8495776.1"/>
    </source>
</evidence>
<dbReference type="Pfam" id="PF06101">
    <property type="entry name" value="Vps62"/>
    <property type="match status" value="1"/>
</dbReference>
<dbReference type="Proteomes" id="UP000324585">
    <property type="component" value="Unassembled WGS sequence"/>
</dbReference>
<dbReference type="OrthoDB" id="188042at2759"/>
<proteinExistence type="predicted"/>
<reference evidence="2" key="1">
    <citation type="journal article" date="2019" name="Nat. Commun.">
        <title>Expansion of phycobilisome linker gene families in mesophilic red algae.</title>
        <authorList>
            <person name="Lee J."/>
            <person name="Kim D."/>
            <person name="Bhattacharya D."/>
            <person name="Yoon H.S."/>
        </authorList>
    </citation>
    <scope>NUCLEOTIDE SEQUENCE [LARGE SCALE GENOMIC DNA]</scope>
    <source>
        <strain evidence="2">CCMP 1328</strain>
    </source>
</reference>
<gene>
    <name evidence="1" type="ORF">FVE85_1931</name>
</gene>
<dbReference type="PANTHER" id="PTHR48174:SF5">
    <property type="entry name" value="VACUOLAR PROTEIN SORTING-ASSOCIATED PROTEIN 62"/>
    <property type="match status" value="1"/>
</dbReference>
<dbReference type="EMBL" id="VRMN01000003">
    <property type="protein sequence ID" value="KAA8495776.1"/>
    <property type="molecule type" value="Genomic_DNA"/>
</dbReference>
<organism evidence="1 2">
    <name type="scientific">Porphyridium purpureum</name>
    <name type="common">Red alga</name>
    <name type="synonym">Porphyridium cruentum</name>
    <dbReference type="NCBI Taxonomy" id="35688"/>
    <lineage>
        <taxon>Eukaryota</taxon>
        <taxon>Rhodophyta</taxon>
        <taxon>Bangiophyceae</taxon>
        <taxon>Porphyridiales</taxon>
        <taxon>Porphyridiaceae</taxon>
        <taxon>Porphyridium</taxon>
    </lineage>
</organism>
<protein>
    <submittedName>
        <fullName evidence="1">Uncharacterized protein</fullName>
    </submittedName>
</protein>
<dbReference type="InterPro" id="IPR009291">
    <property type="entry name" value="Vps62"/>
</dbReference>
<evidence type="ECO:0000313" key="2">
    <source>
        <dbReference type="Proteomes" id="UP000324585"/>
    </source>
</evidence>
<sequence length="330" mass="36943">MGRYESLSSPEVTALVARYTPVFFLYPGDPYMPCSAEWFLSHCSANVDGKQVLEHGKVTLDAAVALNGKPNVNLDLKEEHWTGQALELNPPLYARVKQIVAKQSEDHSSIEAIEITFLTFFAFNGSYPLCGLEFWRAGDHVGDIEHLTVRCSAESGELIGVYYNSHRNCEGAWVMAKDVPMIKATAAGSEEPVPRIVSFVARFGHGHYSHPGTVFRLYRFANDYCSHAGPIWSPQRVIVLRKDPQNDAIISSASRGAPKACLLRAHRFQPTSAMRDAVREPQVVVDDGFWLQYQGKWGTADAPTRQGWFDNAEHPKSLDPFRRMWLPFTA</sequence>